<evidence type="ECO:0000313" key="2">
    <source>
        <dbReference type="EMBL" id="PWN04708.1"/>
    </source>
</evidence>
<protein>
    <submittedName>
        <fullName evidence="2">Uncharacterized protein</fullName>
    </submittedName>
</protein>
<sequence length="266" mass="28132">MTALCTMLALAAACSGDPSSSDVPADTAATEEAAPTSVVPASPGTAPPIGYTTWTDGLQVGPPPALGYVIGHTYHAPGGRVVELPSDRGITSLARLGDGFLVTDDRYFEGTMGVLLLDAGGNLVRELGTVAGAPVLDDDGSTLRWITFSPLEVSPADRSPTRLHVADVASGEIRSRILRFDARDHVPEAPAVPAPRQRRIPVQLPVRGRPAARAWEDRTHLLVAIVRPRAGRAAVVRLDTRTRTWSLAVDWTSIEGFFGVTFATSP</sequence>
<feature type="region of interest" description="Disordered" evidence="1">
    <location>
        <begin position="15"/>
        <end position="45"/>
    </location>
</feature>
<comment type="caution">
    <text evidence="2">The sequence shown here is derived from an EMBL/GenBank/DDBJ whole genome shotgun (WGS) entry which is preliminary data.</text>
</comment>
<accession>A0A316TLP4</accession>
<gene>
    <name evidence="2" type="ORF">DJ010_03575</name>
</gene>
<dbReference type="AlphaFoldDB" id="A0A316TLP4"/>
<feature type="compositionally biased region" description="Low complexity" evidence="1">
    <location>
        <begin position="22"/>
        <end position="39"/>
    </location>
</feature>
<dbReference type="Proteomes" id="UP000245507">
    <property type="component" value="Unassembled WGS sequence"/>
</dbReference>
<reference evidence="2 3" key="1">
    <citation type="submission" date="2018-05" db="EMBL/GenBank/DDBJ databases">
        <title>Nocardioides silvaticus genome.</title>
        <authorList>
            <person name="Li C."/>
            <person name="Wang G."/>
        </authorList>
    </citation>
    <scope>NUCLEOTIDE SEQUENCE [LARGE SCALE GENOMIC DNA]</scope>
    <source>
        <strain evidence="2 3">CCTCC AB 2018079</strain>
    </source>
</reference>
<dbReference type="EMBL" id="QGDD01000001">
    <property type="protein sequence ID" value="PWN04708.1"/>
    <property type="molecule type" value="Genomic_DNA"/>
</dbReference>
<name>A0A316TLP4_9ACTN</name>
<evidence type="ECO:0000313" key="3">
    <source>
        <dbReference type="Proteomes" id="UP000245507"/>
    </source>
</evidence>
<evidence type="ECO:0000256" key="1">
    <source>
        <dbReference type="SAM" id="MobiDB-lite"/>
    </source>
</evidence>
<proteinExistence type="predicted"/>
<keyword evidence="3" id="KW-1185">Reference proteome</keyword>
<organism evidence="2 3">
    <name type="scientific">Nocardioides silvaticus</name>
    <dbReference type="NCBI Taxonomy" id="2201891"/>
    <lineage>
        <taxon>Bacteria</taxon>
        <taxon>Bacillati</taxon>
        <taxon>Actinomycetota</taxon>
        <taxon>Actinomycetes</taxon>
        <taxon>Propionibacteriales</taxon>
        <taxon>Nocardioidaceae</taxon>
        <taxon>Nocardioides</taxon>
    </lineage>
</organism>